<evidence type="ECO:0000256" key="2">
    <source>
        <dbReference type="ARBA" id="ARBA00022670"/>
    </source>
</evidence>
<reference evidence="7 8" key="1">
    <citation type="submission" date="2019-12" db="EMBL/GenBank/DDBJ databases">
        <title>Salinicoccus cyprini sp. nov., isolated from gastro-intestinal tract of mirror carp, Cyprinus carpio var. specularis, collected from Gobind Sagar Reservoir, Himachal Pradesh, India.</title>
        <authorList>
            <person name="Talwar C."/>
            <person name="Singh A.K."/>
            <person name="Lal R."/>
            <person name="Negi R.K."/>
        </authorList>
    </citation>
    <scope>NUCLEOTIDE SEQUENCE [LARGE SCALE GENOMIC DNA]</scope>
    <source>
        <strain evidence="7 8">J-82</strain>
    </source>
</reference>
<dbReference type="Gene3D" id="3.30.70.1490">
    <property type="entry name" value="Cysteine protease Prp"/>
    <property type="match status" value="1"/>
</dbReference>
<keyword evidence="4" id="KW-0788">Thiol protease</keyword>
<dbReference type="SUPFAM" id="SSF118010">
    <property type="entry name" value="TM1457-like"/>
    <property type="match status" value="1"/>
</dbReference>
<dbReference type="Pfam" id="PF04327">
    <property type="entry name" value="Peptidase_Prp"/>
    <property type="match status" value="1"/>
</dbReference>
<keyword evidence="1" id="KW-0690">Ribosome biogenesis</keyword>
<dbReference type="CDD" id="cd16332">
    <property type="entry name" value="Prp-like"/>
    <property type="match status" value="1"/>
</dbReference>
<keyword evidence="2 7" id="KW-0645">Protease</keyword>
<organism evidence="7 8">
    <name type="scientific">Salinicoccus hispanicus</name>
    <dbReference type="NCBI Taxonomy" id="157225"/>
    <lineage>
        <taxon>Bacteria</taxon>
        <taxon>Bacillati</taxon>
        <taxon>Bacillota</taxon>
        <taxon>Bacilli</taxon>
        <taxon>Bacillales</taxon>
        <taxon>Staphylococcaceae</taxon>
        <taxon>Salinicoccus</taxon>
    </lineage>
</organism>
<protein>
    <recommendedName>
        <fullName evidence="6">Ribosomal processing cysteine protease Prp</fullName>
    </recommendedName>
</protein>
<dbReference type="InterPro" id="IPR036764">
    <property type="entry name" value="Peptidase_Prp_sf"/>
</dbReference>
<evidence type="ECO:0000256" key="6">
    <source>
        <dbReference type="ARBA" id="ARBA00044538"/>
    </source>
</evidence>
<evidence type="ECO:0000256" key="1">
    <source>
        <dbReference type="ARBA" id="ARBA00022517"/>
    </source>
</evidence>
<dbReference type="PANTHER" id="PTHR39178">
    <property type="entry name" value="HYPOTHETICAL RIBOSOME-ASSOCIATED PROTEIN"/>
    <property type="match status" value="1"/>
</dbReference>
<dbReference type="RefSeq" id="WP_160651782.1">
    <property type="nucleotide sequence ID" value="NZ_JBHRWU010000001.1"/>
</dbReference>
<dbReference type="Proteomes" id="UP000436284">
    <property type="component" value="Unassembled WGS sequence"/>
</dbReference>
<name>A0A6N8TZ99_9STAP</name>
<keyword evidence="8" id="KW-1185">Reference proteome</keyword>
<sequence length="106" mass="11652">MINVEFNINDKGQVSSFEMAGHAMFDEYGKDIVCAGASAVVFGSVNAILNMTGSNPAIEMDEDSGLLRFKADDPDNDKMQILLEGMIISLKTIEEEYGEHITLNFK</sequence>
<comment type="caution">
    <text evidence="7">The sequence shown here is derived from an EMBL/GenBank/DDBJ whole genome shotgun (WGS) entry which is preliminary data.</text>
</comment>
<evidence type="ECO:0000256" key="3">
    <source>
        <dbReference type="ARBA" id="ARBA00022801"/>
    </source>
</evidence>
<dbReference type="AlphaFoldDB" id="A0A6N8TZ99"/>
<dbReference type="GO" id="GO:0006508">
    <property type="term" value="P:proteolysis"/>
    <property type="evidence" value="ECO:0007669"/>
    <property type="project" value="UniProtKB-KW"/>
</dbReference>
<evidence type="ECO:0000313" key="8">
    <source>
        <dbReference type="Proteomes" id="UP000436284"/>
    </source>
</evidence>
<dbReference type="GO" id="GO:0042254">
    <property type="term" value="P:ribosome biogenesis"/>
    <property type="evidence" value="ECO:0007669"/>
    <property type="project" value="UniProtKB-KW"/>
</dbReference>
<evidence type="ECO:0000313" key="7">
    <source>
        <dbReference type="EMBL" id="MXQ50026.1"/>
    </source>
</evidence>
<accession>A0A6N8TZ99</accession>
<dbReference type="EMBL" id="WUUK01000001">
    <property type="protein sequence ID" value="MXQ50026.1"/>
    <property type="molecule type" value="Genomic_DNA"/>
</dbReference>
<dbReference type="GO" id="GO:0008234">
    <property type="term" value="F:cysteine-type peptidase activity"/>
    <property type="evidence" value="ECO:0007669"/>
    <property type="project" value="UniProtKB-KW"/>
</dbReference>
<evidence type="ECO:0000256" key="4">
    <source>
        <dbReference type="ARBA" id="ARBA00022807"/>
    </source>
</evidence>
<comment type="similarity">
    <text evidence="5">Belongs to the Prp family.</text>
</comment>
<proteinExistence type="inferred from homology"/>
<evidence type="ECO:0000256" key="5">
    <source>
        <dbReference type="ARBA" id="ARBA00044503"/>
    </source>
</evidence>
<gene>
    <name evidence="7" type="ORF">GQ671_01765</name>
</gene>
<dbReference type="InterPro" id="IPR007422">
    <property type="entry name" value="Peptidase_Prp"/>
</dbReference>
<keyword evidence="3" id="KW-0378">Hydrolase</keyword>
<dbReference type="OrthoDB" id="48998at2"/>
<dbReference type="PANTHER" id="PTHR39178:SF1">
    <property type="entry name" value="RIBOSOMAL-PROCESSING CYSTEINE PROTEASE PRP"/>
    <property type="match status" value="1"/>
</dbReference>